<keyword evidence="1" id="KW-0963">Cytoplasm</keyword>
<keyword evidence="4" id="KW-0694">RNA-binding</keyword>
<keyword evidence="7" id="KW-1185">Reference proteome</keyword>
<dbReference type="Gene3D" id="1.10.60.30">
    <property type="entry name" value="PSPTO4464-like domains"/>
    <property type="match status" value="1"/>
</dbReference>
<gene>
    <name evidence="6" type="ORF">JBF11_08415</name>
</gene>
<keyword evidence="3" id="KW-0699">rRNA-binding</keyword>
<evidence type="ECO:0000313" key="6">
    <source>
        <dbReference type="EMBL" id="UWX05460.1"/>
    </source>
</evidence>
<evidence type="ECO:0000256" key="4">
    <source>
        <dbReference type="ARBA" id="ARBA00022884"/>
    </source>
</evidence>
<evidence type="ECO:0000256" key="5">
    <source>
        <dbReference type="SAM" id="MobiDB-lite"/>
    </source>
</evidence>
<dbReference type="InterPro" id="IPR023153">
    <property type="entry name" value="DarP_sf"/>
</dbReference>
<proteinExistence type="predicted"/>
<dbReference type="EMBL" id="CP065938">
    <property type="protein sequence ID" value="UWX05460.1"/>
    <property type="molecule type" value="Genomic_DNA"/>
</dbReference>
<sequence length="109" mass="12486">MAKKNRYQYQENTSGDENRISRSQKKRDSTELQKLGEELAGLAPAKLALLPLTEDLEHAFAEYRKLKSKEAKRRQLQYIGRLMREAQLESEANGTEDIVSVYLDAKGDL</sequence>
<evidence type="ECO:0000256" key="2">
    <source>
        <dbReference type="ARBA" id="ARBA00022517"/>
    </source>
</evidence>
<name>A0ABY5XZX8_9BACT</name>
<dbReference type="SUPFAM" id="SSF158710">
    <property type="entry name" value="PSPTO4464-like"/>
    <property type="match status" value="1"/>
</dbReference>
<keyword evidence="2" id="KW-0690">Ribosome biogenesis</keyword>
<dbReference type="CDD" id="cd16331">
    <property type="entry name" value="YjgA-like"/>
    <property type="match status" value="1"/>
</dbReference>
<protein>
    <submittedName>
        <fullName evidence="6">DUF615 domain-containing protein</fullName>
    </submittedName>
</protein>
<evidence type="ECO:0000313" key="7">
    <source>
        <dbReference type="Proteomes" id="UP001058120"/>
    </source>
</evidence>
<accession>A0ABY5XZX8</accession>
<dbReference type="RefSeq" id="WP_334315039.1">
    <property type="nucleotide sequence ID" value="NZ_CP065938.1"/>
</dbReference>
<dbReference type="NCBIfam" id="NF003593">
    <property type="entry name" value="PRK05255.1-1"/>
    <property type="match status" value="1"/>
</dbReference>
<dbReference type="PANTHER" id="PTHR38101">
    <property type="entry name" value="UPF0307 PROTEIN YJGA"/>
    <property type="match status" value="1"/>
</dbReference>
<reference evidence="6" key="1">
    <citation type="submission" date="2020-12" db="EMBL/GenBank/DDBJ databases">
        <title>Taurinivorans muris gen. nov., sp. nov., fundamental and realized metabolic niche of a ubiquitous sulfidogenic bacterium in the murine intestine.</title>
        <authorList>
            <person name="Ye H."/>
            <person name="Hanson B.T."/>
            <person name="Loy A."/>
        </authorList>
    </citation>
    <scope>NUCLEOTIDE SEQUENCE</scope>
    <source>
        <strain evidence="6">LT0009</strain>
    </source>
</reference>
<feature type="region of interest" description="Disordered" evidence="5">
    <location>
        <begin position="1"/>
        <end position="30"/>
    </location>
</feature>
<organism evidence="6 7">
    <name type="scientific">Taurinivorans muris</name>
    <dbReference type="NCBI Taxonomy" id="2787751"/>
    <lineage>
        <taxon>Bacteria</taxon>
        <taxon>Pseudomonadati</taxon>
        <taxon>Thermodesulfobacteriota</taxon>
        <taxon>Desulfovibrionia</taxon>
        <taxon>Desulfovibrionales</taxon>
        <taxon>Desulfovibrionaceae</taxon>
        <taxon>Taurinivorans</taxon>
    </lineage>
</organism>
<dbReference type="Pfam" id="PF04751">
    <property type="entry name" value="DarP"/>
    <property type="match status" value="1"/>
</dbReference>
<dbReference type="PANTHER" id="PTHR38101:SF1">
    <property type="entry name" value="UPF0307 PROTEIN YJGA"/>
    <property type="match status" value="1"/>
</dbReference>
<evidence type="ECO:0000256" key="1">
    <source>
        <dbReference type="ARBA" id="ARBA00022490"/>
    </source>
</evidence>
<feature type="compositionally biased region" description="Basic and acidic residues" evidence="5">
    <location>
        <begin position="16"/>
        <end position="30"/>
    </location>
</feature>
<evidence type="ECO:0000256" key="3">
    <source>
        <dbReference type="ARBA" id="ARBA00022730"/>
    </source>
</evidence>
<dbReference type="Proteomes" id="UP001058120">
    <property type="component" value="Chromosome"/>
</dbReference>
<dbReference type="InterPro" id="IPR006839">
    <property type="entry name" value="DarP"/>
</dbReference>